<dbReference type="GO" id="GO:0005686">
    <property type="term" value="C:U2 snRNP"/>
    <property type="evidence" value="ECO:0007669"/>
    <property type="project" value="TreeGrafter"/>
</dbReference>
<keyword evidence="6" id="KW-1185">Reference proteome</keyword>
<evidence type="ECO:0000256" key="1">
    <source>
        <dbReference type="ARBA" id="ARBA00022884"/>
    </source>
</evidence>
<dbReference type="EMBL" id="JADBJN010000003">
    <property type="protein sequence ID" value="KAG5673561.1"/>
    <property type="molecule type" value="Genomic_DNA"/>
</dbReference>
<dbReference type="Gene3D" id="3.30.70.330">
    <property type="match status" value="1"/>
</dbReference>
<reference evidence="5" key="1">
    <citation type="submission" date="2021-03" db="EMBL/GenBank/DDBJ databases">
        <title>Chromosome level genome of the anhydrobiotic midge Polypedilum vanderplanki.</title>
        <authorList>
            <person name="Yoshida Y."/>
            <person name="Kikawada T."/>
            <person name="Gusev O."/>
        </authorList>
    </citation>
    <scope>NUCLEOTIDE SEQUENCE</scope>
    <source>
        <strain evidence="5">NIAS01</strain>
        <tissue evidence="5">Whole body or cell culture</tissue>
    </source>
</reference>
<evidence type="ECO:0000313" key="5">
    <source>
        <dbReference type="EMBL" id="KAG5673561.1"/>
    </source>
</evidence>
<protein>
    <recommendedName>
        <fullName evidence="4">RRM domain-containing protein</fullName>
    </recommendedName>
</protein>
<feature type="compositionally biased region" description="Low complexity" evidence="3">
    <location>
        <begin position="200"/>
        <end position="213"/>
    </location>
</feature>
<dbReference type="InterPro" id="IPR000504">
    <property type="entry name" value="RRM_dom"/>
</dbReference>
<dbReference type="InterPro" id="IPR035979">
    <property type="entry name" value="RBD_domain_sf"/>
</dbReference>
<accession>A0A9J6BUJ0</accession>
<name>A0A9J6BUJ0_POLVA</name>
<dbReference type="Proteomes" id="UP001107558">
    <property type="component" value="Chromosome 3"/>
</dbReference>
<evidence type="ECO:0000313" key="6">
    <source>
        <dbReference type="Proteomes" id="UP001107558"/>
    </source>
</evidence>
<dbReference type="PANTHER" id="PTHR45880:SF1">
    <property type="entry name" value="RNA-BINDING MOTIF PROTEIN, X-LINKED 2"/>
    <property type="match status" value="1"/>
</dbReference>
<evidence type="ECO:0000256" key="2">
    <source>
        <dbReference type="PROSITE-ProRule" id="PRU00176"/>
    </source>
</evidence>
<dbReference type="PROSITE" id="PS50102">
    <property type="entry name" value="RRM"/>
    <property type="match status" value="1"/>
</dbReference>
<dbReference type="GO" id="GO:0000398">
    <property type="term" value="P:mRNA splicing, via spliceosome"/>
    <property type="evidence" value="ECO:0007669"/>
    <property type="project" value="InterPro"/>
</dbReference>
<dbReference type="Pfam" id="PF00076">
    <property type="entry name" value="RRM_1"/>
    <property type="match status" value="1"/>
</dbReference>
<dbReference type="OrthoDB" id="2573941at2759"/>
<dbReference type="GO" id="GO:0071011">
    <property type="term" value="C:precatalytic spliceosome"/>
    <property type="evidence" value="ECO:0007669"/>
    <property type="project" value="TreeGrafter"/>
</dbReference>
<dbReference type="InterPro" id="IPR045844">
    <property type="entry name" value="RRM_Ist3-like"/>
</dbReference>
<dbReference type="AlphaFoldDB" id="A0A9J6BUJ0"/>
<dbReference type="GO" id="GO:0003723">
    <property type="term" value="F:RNA binding"/>
    <property type="evidence" value="ECO:0007669"/>
    <property type="project" value="UniProtKB-UniRule"/>
</dbReference>
<dbReference type="SUPFAM" id="SSF54928">
    <property type="entry name" value="RNA-binding domain, RBD"/>
    <property type="match status" value="1"/>
</dbReference>
<feature type="compositionally biased region" description="Basic residues" evidence="3">
    <location>
        <begin position="182"/>
        <end position="199"/>
    </location>
</feature>
<dbReference type="FunFam" id="3.30.70.330:FF:000962">
    <property type="entry name" value="RBMX2 ortholog"/>
    <property type="match status" value="1"/>
</dbReference>
<sequence length="213" mass="24314">MNPLTNMKNVTKLSEQELTRNSKSSWHDEYASSSWIFVGGLAYDLSEGDIICVFSQYGEIVNINLIRDKKTGKQKGFCFICYEDQRSTVLAVDNLNGIKILGKSIRVDHVKDYKPPKDHDTIDDITRKLHEEGCAPKLQIPERLIKSEYTKKKSDKRRYSPLSVATKSVKRESFDDDNDKVKHQKKSSKKKDRKKRKKQSSSSSSSSSSSESN</sequence>
<feature type="domain" description="RRM" evidence="4">
    <location>
        <begin position="34"/>
        <end position="112"/>
    </location>
</feature>
<dbReference type="CDD" id="cd12411">
    <property type="entry name" value="RRM_ist3_like"/>
    <property type="match status" value="1"/>
</dbReference>
<organism evidence="5 6">
    <name type="scientific">Polypedilum vanderplanki</name>
    <name type="common">Sleeping chironomid midge</name>
    <dbReference type="NCBI Taxonomy" id="319348"/>
    <lineage>
        <taxon>Eukaryota</taxon>
        <taxon>Metazoa</taxon>
        <taxon>Ecdysozoa</taxon>
        <taxon>Arthropoda</taxon>
        <taxon>Hexapoda</taxon>
        <taxon>Insecta</taxon>
        <taxon>Pterygota</taxon>
        <taxon>Neoptera</taxon>
        <taxon>Endopterygota</taxon>
        <taxon>Diptera</taxon>
        <taxon>Nematocera</taxon>
        <taxon>Chironomoidea</taxon>
        <taxon>Chironomidae</taxon>
        <taxon>Chironominae</taxon>
        <taxon>Polypedilum</taxon>
        <taxon>Polypedilum</taxon>
    </lineage>
</organism>
<proteinExistence type="predicted"/>
<feature type="region of interest" description="Disordered" evidence="3">
    <location>
        <begin position="149"/>
        <end position="213"/>
    </location>
</feature>
<dbReference type="SMART" id="SM00360">
    <property type="entry name" value="RRM"/>
    <property type="match status" value="1"/>
</dbReference>
<dbReference type="InterPro" id="IPR051847">
    <property type="entry name" value="RNA_proc/Spliceosome_comp"/>
</dbReference>
<gene>
    <name evidence="5" type="ORF">PVAND_003599</name>
</gene>
<dbReference type="GO" id="GO:0071013">
    <property type="term" value="C:catalytic step 2 spliceosome"/>
    <property type="evidence" value="ECO:0007669"/>
    <property type="project" value="TreeGrafter"/>
</dbReference>
<evidence type="ECO:0000259" key="4">
    <source>
        <dbReference type="PROSITE" id="PS50102"/>
    </source>
</evidence>
<keyword evidence="1 2" id="KW-0694">RNA-binding</keyword>
<comment type="caution">
    <text evidence="5">The sequence shown here is derived from an EMBL/GenBank/DDBJ whole genome shotgun (WGS) entry which is preliminary data.</text>
</comment>
<evidence type="ECO:0000256" key="3">
    <source>
        <dbReference type="SAM" id="MobiDB-lite"/>
    </source>
</evidence>
<dbReference type="PANTHER" id="PTHR45880">
    <property type="entry name" value="RNA-BINDING MOTIF PROTEIN, X-LINKED 2"/>
    <property type="match status" value="1"/>
</dbReference>
<dbReference type="InterPro" id="IPR012677">
    <property type="entry name" value="Nucleotide-bd_a/b_plait_sf"/>
</dbReference>